<keyword evidence="5" id="KW-0812">Transmembrane</keyword>
<feature type="coiled-coil region" evidence="3">
    <location>
        <begin position="315"/>
        <end position="378"/>
    </location>
</feature>
<keyword evidence="3" id="KW-0175">Coiled coil</keyword>
<gene>
    <name evidence="7" type="ORF">MiSe_41880</name>
</gene>
<proteinExistence type="predicted"/>
<dbReference type="Proteomes" id="UP001050975">
    <property type="component" value="Unassembled WGS sequence"/>
</dbReference>
<comment type="caution">
    <text evidence="7">The sequence shown here is derived from an EMBL/GenBank/DDBJ whole genome shotgun (WGS) entry which is preliminary data.</text>
</comment>
<evidence type="ECO:0000313" key="7">
    <source>
        <dbReference type="EMBL" id="GET39419.1"/>
    </source>
</evidence>
<reference evidence="7" key="1">
    <citation type="submission" date="2019-10" db="EMBL/GenBank/DDBJ databases">
        <title>Draft genome sequece of Microseira wollei NIES-4236.</title>
        <authorList>
            <person name="Yamaguchi H."/>
            <person name="Suzuki S."/>
            <person name="Kawachi M."/>
        </authorList>
    </citation>
    <scope>NUCLEOTIDE SEQUENCE</scope>
    <source>
        <strain evidence="7">NIES-4236</strain>
    </source>
</reference>
<evidence type="ECO:0000313" key="8">
    <source>
        <dbReference type="Proteomes" id="UP001050975"/>
    </source>
</evidence>
<dbReference type="GO" id="GO:0005886">
    <property type="term" value="C:plasma membrane"/>
    <property type="evidence" value="ECO:0007669"/>
    <property type="project" value="TreeGrafter"/>
</dbReference>
<evidence type="ECO:0000256" key="2">
    <source>
        <dbReference type="ARBA" id="ARBA00022840"/>
    </source>
</evidence>
<dbReference type="AlphaFoldDB" id="A0AAV3XG47"/>
<dbReference type="NCBIfam" id="TIGR01007">
    <property type="entry name" value="eps_fam"/>
    <property type="match status" value="1"/>
</dbReference>
<feature type="region of interest" description="Disordered" evidence="4">
    <location>
        <begin position="736"/>
        <end position="772"/>
    </location>
</feature>
<dbReference type="RefSeq" id="WP_226584757.1">
    <property type="nucleotide sequence ID" value="NZ_BLAY01000065.1"/>
</dbReference>
<organism evidence="7 8">
    <name type="scientific">Microseira wollei NIES-4236</name>
    <dbReference type="NCBI Taxonomy" id="2530354"/>
    <lineage>
        <taxon>Bacteria</taxon>
        <taxon>Bacillati</taxon>
        <taxon>Cyanobacteriota</taxon>
        <taxon>Cyanophyceae</taxon>
        <taxon>Oscillatoriophycideae</taxon>
        <taxon>Aerosakkonematales</taxon>
        <taxon>Aerosakkonemataceae</taxon>
        <taxon>Microseira</taxon>
    </lineage>
</organism>
<feature type="compositionally biased region" description="Polar residues" evidence="4">
    <location>
        <begin position="760"/>
        <end position="772"/>
    </location>
</feature>
<dbReference type="CDD" id="cd05387">
    <property type="entry name" value="BY-kinase"/>
    <property type="match status" value="1"/>
</dbReference>
<name>A0AAV3XG47_9CYAN</name>
<evidence type="ECO:0000256" key="5">
    <source>
        <dbReference type="SAM" id="Phobius"/>
    </source>
</evidence>
<dbReference type="SUPFAM" id="SSF52540">
    <property type="entry name" value="P-loop containing nucleoside triphosphate hydrolases"/>
    <property type="match status" value="1"/>
</dbReference>
<dbReference type="Gene3D" id="3.40.50.300">
    <property type="entry name" value="P-loop containing nucleotide triphosphate hydrolases"/>
    <property type="match status" value="1"/>
</dbReference>
<dbReference type="InterPro" id="IPR005702">
    <property type="entry name" value="Wzc-like_C"/>
</dbReference>
<evidence type="ECO:0000256" key="4">
    <source>
        <dbReference type="SAM" id="MobiDB-lite"/>
    </source>
</evidence>
<dbReference type="PANTHER" id="PTHR32309">
    <property type="entry name" value="TYROSINE-PROTEIN KINASE"/>
    <property type="match status" value="1"/>
</dbReference>
<keyword evidence="8" id="KW-1185">Reference proteome</keyword>
<dbReference type="PANTHER" id="PTHR32309:SF13">
    <property type="entry name" value="FERRIC ENTEROBACTIN TRANSPORT PROTEIN FEPE"/>
    <property type="match status" value="1"/>
</dbReference>
<feature type="coiled-coil region" evidence="3">
    <location>
        <begin position="403"/>
        <end position="430"/>
    </location>
</feature>
<keyword evidence="1" id="KW-0547">Nucleotide-binding</keyword>
<keyword evidence="2" id="KW-0067">ATP-binding</keyword>
<keyword evidence="5" id="KW-1133">Transmembrane helix</keyword>
<protein>
    <submittedName>
        <fullName evidence="7">Lipopolysaccharide biosynthesis protein</fullName>
    </submittedName>
</protein>
<accession>A0AAV3XG47</accession>
<dbReference type="Pfam" id="PF01656">
    <property type="entry name" value="CbiA"/>
    <property type="match status" value="1"/>
</dbReference>
<evidence type="ECO:0000256" key="3">
    <source>
        <dbReference type="SAM" id="Coils"/>
    </source>
</evidence>
<evidence type="ECO:0000259" key="6">
    <source>
        <dbReference type="Pfam" id="PF01656"/>
    </source>
</evidence>
<sequence>MVKDSRALQQLPSEDLEEFNAPPSKGLNLRPFLRTFQRQALLVTGVAGVVMFAALLSGGKEPPIYEGSFRLLVEPVTSEAKMSEPTTLTRSGGGLPDDKVFSLDYPTQLQILQSPAMLSAIAEQVQTQLPKFGLNQLKKGLIVQRIGEDSFTKTKIIEVIYKGENPKEVDLVLRKTAEKYLKYSLDERKTRISEGIKFIDDQMPELQNRVNQFQGQLQVLQQRYTLIDPKAQGSDLFEQVRKIGDDQLEAQRQLQEQKILYANLQRQLELTPDEALAASALSKDPNRVALLQKLQEVESQIATETVRFTANSPNIQALQEKRQNLLRLMNQENQRILGRNATSKASNPQVLSFQDEVRVRLIEEMVKTANQIQLLEARTRAMAETRNAFEQQAKQFPIIARQYNDIERKLEITNQTLNQLLTQRETLRVEAAQKNVPWELISDPQIERDAAGNPVAAPQSNRKQLMMGVGGGLVLGLLAAILLEKFRNMFYTVEDIKDAMEVPLLGAIPLDKKKEKTPKSMALLKWLPKINDSHQNSSAFVEAFDSLYANLRFLYSAPPVRSLAVCSATAGDGKSKIALHLAYAAAQAGQRVLLVDANLRCPQLHLWLDLPNHRGLCDLLNHKLSPNVFIERSHQTENLFVLTAGQPLPDSPKQLGSPGMQHLTDELQSNFDLVIYDTPNLLTFMDASFIATHTDGILLVVGVKQTKKSAVMQAISQLNTFRLSTLGVVANYAKPKSAAASSDNRHPTSRLSEKLPLDSHQPSLPEMNSKSI</sequence>
<feature type="transmembrane region" description="Helical" evidence="5">
    <location>
        <begin position="40"/>
        <end position="59"/>
    </location>
</feature>
<feature type="domain" description="CobQ/CobB/MinD/ParA nucleotide binding" evidence="6">
    <location>
        <begin position="563"/>
        <end position="736"/>
    </location>
</feature>
<dbReference type="InterPro" id="IPR002586">
    <property type="entry name" value="CobQ/CobB/MinD/ParA_Nub-bd_dom"/>
</dbReference>
<dbReference type="GO" id="GO:0004713">
    <property type="term" value="F:protein tyrosine kinase activity"/>
    <property type="evidence" value="ECO:0007669"/>
    <property type="project" value="TreeGrafter"/>
</dbReference>
<dbReference type="InterPro" id="IPR027417">
    <property type="entry name" value="P-loop_NTPase"/>
</dbReference>
<keyword evidence="5" id="KW-0472">Membrane</keyword>
<dbReference type="GO" id="GO:0005524">
    <property type="term" value="F:ATP binding"/>
    <property type="evidence" value="ECO:0007669"/>
    <property type="project" value="UniProtKB-KW"/>
</dbReference>
<dbReference type="InterPro" id="IPR050445">
    <property type="entry name" value="Bact_polysacc_biosynth/exp"/>
</dbReference>
<evidence type="ECO:0000256" key="1">
    <source>
        <dbReference type="ARBA" id="ARBA00022741"/>
    </source>
</evidence>
<feature type="compositionally biased region" description="Basic and acidic residues" evidence="4">
    <location>
        <begin position="743"/>
        <end position="757"/>
    </location>
</feature>
<dbReference type="EMBL" id="BLAY01000065">
    <property type="protein sequence ID" value="GET39419.1"/>
    <property type="molecule type" value="Genomic_DNA"/>
</dbReference>